<organism evidence="2">
    <name type="scientific">bioreactor metagenome</name>
    <dbReference type="NCBI Taxonomy" id="1076179"/>
    <lineage>
        <taxon>unclassified sequences</taxon>
        <taxon>metagenomes</taxon>
        <taxon>ecological metagenomes</taxon>
    </lineage>
</organism>
<name>A0A644YNW5_9ZZZZ</name>
<dbReference type="PANTHER" id="PTHR30344:SF1">
    <property type="entry name" value="6-PHOSPHOGLUCONOLACTONASE"/>
    <property type="match status" value="1"/>
</dbReference>
<comment type="similarity">
    <text evidence="1">Belongs to the cycloisomerase 2 family.</text>
</comment>
<dbReference type="InterPro" id="IPR015943">
    <property type="entry name" value="WD40/YVTN_repeat-like_dom_sf"/>
</dbReference>
<sequence length="147" mass="16665">MVLCCFEDTLFVAAELSSEVLVYRLDEEKPRLIQCISTLPRDFHGENTVADIHINKEHRQLYVSNRGHDSIAIFAINRPSSTLHLIAHTKTEKEPRNFTFSPDGSYILVANGSSNSICVHRIAARTGIPRPYSNRLRIEQPVCLTFL</sequence>
<proteinExistence type="inferred from homology"/>
<dbReference type="AlphaFoldDB" id="A0A644YNW5"/>
<dbReference type="Pfam" id="PF10282">
    <property type="entry name" value="Lactonase"/>
    <property type="match status" value="1"/>
</dbReference>
<evidence type="ECO:0000313" key="2">
    <source>
        <dbReference type="EMBL" id="MPM29977.1"/>
    </source>
</evidence>
<evidence type="ECO:0000256" key="1">
    <source>
        <dbReference type="ARBA" id="ARBA00005564"/>
    </source>
</evidence>
<protein>
    <submittedName>
        <fullName evidence="2">6-phosphogluconolactonase</fullName>
        <ecNumber evidence="2">3.1.1.31</ecNumber>
    </submittedName>
</protein>
<dbReference type="Gene3D" id="2.130.10.10">
    <property type="entry name" value="YVTN repeat-like/Quinoprotein amine dehydrogenase"/>
    <property type="match status" value="1"/>
</dbReference>
<dbReference type="InterPro" id="IPR019405">
    <property type="entry name" value="Lactonase_7-beta_prop"/>
</dbReference>
<dbReference type="EC" id="3.1.1.31" evidence="2"/>
<dbReference type="InterPro" id="IPR050282">
    <property type="entry name" value="Cycloisomerase_2"/>
</dbReference>
<accession>A0A644YNW5</accession>
<comment type="caution">
    <text evidence="2">The sequence shown here is derived from an EMBL/GenBank/DDBJ whole genome shotgun (WGS) entry which is preliminary data.</text>
</comment>
<dbReference type="PANTHER" id="PTHR30344">
    <property type="entry name" value="6-PHOSPHOGLUCONOLACTONASE-RELATED"/>
    <property type="match status" value="1"/>
</dbReference>
<dbReference type="SUPFAM" id="SSF51004">
    <property type="entry name" value="C-terminal (heme d1) domain of cytochrome cd1-nitrite reductase"/>
    <property type="match status" value="1"/>
</dbReference>
<keyword evidence="2" id="KW-0378">Hydrolase</keyword>
<reference evidence="2" key="1">
    <citation type="submission" date="2019-08" db="EMBL/GenBank/DDBJ databases">
        <authorList>
            <person name="Kucharzyk K."/>
            <person name="Murdoch R.W."/>
            <person name="Higgins S."/>
            <person name="Loffler F."/>
        </authorList>
    </citation>
    <scope>NUCLEOTIDE SEQUENCE</scope>
</reference>
<dbReference type="EMBL" id="VSSQ01005657">
    <property type="protein sequence ID" value="MPM29977.1"/>
    <property type="molecule type" value="Genomic_DNA"/>
</dbReference>
<dbReference type="GO" id="GO:0017057">
    <property type="term" value="F:6-phosphogluconolactonase activity"/>
    <property type="evidence" value="ECO:0007669"/>
    <property type="project" value="UniProtKB-EC"/>
</dbReference>
<dbReference type="InterPro" id="IPR011048">
    <property type="entry name" value="Haem_d1_sf"/>
</dbReference>
<gene>
    <name evidence="2" type="primary">pgl_10</name>
    <name evidence="2" type="ORF">SDC9_76519</name>
</gene>